<dbReference type="PANTHER" id="PTHR34207:SF17">
    <property type="entry name" value="PROTEIN BIC2"/>
    <property type="match status" value="1"/>
</dbReference>
<sequence>MDQENRLTHNISTWKRRNPTCHIPTSLLSLQQSDYKLECNSPNKKNYDEIDDDDEKAKEEENKENGTARVEEITGRERLKRHREEMKGKVKVPENWEKEQKLKEWVDYTTFDALIFAPHALIVTARDALIADVRKSRPRELHLISARPFSVLSSAQPFSMTRSARPFSVTRSARPFSVTSSAQPFSMTNSARPFSVTSSARPFISARPFNVSSSARPFNVTNSARPFSVLISARPFGVLSSARPFSMPCSTLVFRPTRAPLPHVTIQRKVVVLIRSVSWCVTRPARTSDVSCTCCHVRMRYTEKE</sequence>
<evidence type="ECO:0000313" key="4">
    <source>
        <dbReference type="Proteomes" id="UP000002051"/>
    </source>
</evidence>
<organism evidence="2 4">
    <name type="scientific">Medicago truncatula</name>
    <name type="common">Barrel medic</name>
    <name type="synonym">Medicago tribuloides</name>
    <dbReference type="NCBI Taxonomy" id="3880"/>
    <lineage>
        <taxon>Eukaryota</taxon>
        <taxon>Viridiplantae</taxon>
        <taxon>Streptophyta</taxon>
        <taxon>Embryophyta</taxon>
        <taxon>Tracheophyta</taxon>
        <taxon>Spermatophyta</taxon>
        <taxon>Magnoliopsida</taxon>
        <taxon>eudicotyledons</taxon>
        <taxon>Gunneridae</taxon>
        <taxon>Pentapetalae</taxon>
        <taxon>rosids</taxon>
        <taxon>fabids</taxon>
        <taxon>Fabales</taxon>
        <taxon>Fabaceae</taxon>
        <taxon>Papilionoideae</taxon>
        <taxon>50 kb inversion clade</taxon>
        <taxon>NPAAA clade</taxon>
        <taxon>Hologalegina</taxon>
        <taxon>IRL clade</taxon>
        <taxon>Trifolieae</taxon>
        <taxon>Medicago</taxon>
    </lineage>
</organism>
<reference evidence="3" key="3">
    <citation type="submission" date="2015-04" db="UniProtKB">
        <authorList>
            <consortium name="EnsemblPlants"/>
        </authorList>
    </citation>
    <scope>IDENTIFICATION</scope>
    <source>
        <strain evidence="3">cv. Jemalong A17</strain>
    </source>
</reference>
<reference evidence="2 4" key="1">
    <citation type="journal article" date="2011" name="Nature">
        <title>The Medicago genome provides insight into the evolution of rhizobial symbioses.</title>
        <authorList>
            <person name="Young N.D."/>
            <person name="Debelle F."/>
            <person name="Oldroyd G.E."/>
            <person name="Geurts R."/>
            <person name="Cannon S.B."/>
            <person name="Udvardi M.K."/>
            <person name="Benedito V.A."/>
            <person name="Mayer K.F."/>
            <person name="Gouzy J."/>
            <person name="Schoof H."/>
            <person name="Van de Peer Y."/>
            <person name="Proost S."/>
            <person name="Cook D.R."/>
            <person name="Meyers B.C."/>
            <person name="Spannagl M."/>
            <person name="Cheung F."/>
            <person name="De Mita S."/>
            <person name="Krishnakumar V."/>
            <person name="Gundlach H."/>
            <person name="Zhou S."/>
            <person name="Mudge J."/>
            <person name="Bharti A.K."/>
            <person name="Murray J.D."/>
            <person name="Naoumkina M.A."/>
            <person name="Rosen B."/>
            <person name="Silverstein K.A."/>
            <person name="Tang H."/>
            <person name="Rombauts S."/>
            <person name="Zhao P.X."/>
            <person name="Zhou P."/>
            <person name="Barbe V."/>
            <person name="Bardou P."/>
            <person name="Bechner M."/>
            <person name="Bellec A."/>
            <person name="Berger A."/>
            <person name="Berges H."/>
            <person name="Bidwell S."/>
            <person name="Bisseling T."/>
            <person name="Choisne N."/>
            <person name="Couloux A."/>
            <person name="Denny R."/>
            <person name="Deshpande S."/>
            <person name="Dai X."/>
            <person name="Doyle J.J."/>
            <person name="Dudez A.M."/>
            <person name="Farmer A.D."/>
            <person name="Fouteau S."/>
            <person name="Franken C."/>
            <person name="Gibelin C."/>
            <person name="Gish J."/>
            <person name="Goldstein S."/>
            <person name="Gonzalez A.J."/>
            <person name="Green P.J."/>
            <person name="Hallab A."/>
            <person name="Hartog M."/>
            <person name="Hua A."/>
            <person name="Humphray S.J."/>
            <person name="Jeong D.H."/>
            <person name="Jing Y."/>
            <person name="Jocker A."/>
            <person name="Kenton S.M."/>
            <person name="Kim D.J."/>
            <person name="Klee K."/>
            <person name="Lai H."/>
            <person name="Lang C."/>
            <person name="Lin S."/>
            <person name="Macmil S.L."/>
            <person name="Magdelenat G."/>
            <person name="Matthews L."/>
            <person name="McCorrison J."/>
            <person name="Monaghan E.L."/>
            <person name="Mun J.H."/>
            <person name="Najar F.Z."/>
            <person name="Nicholson C."/>
            <person name="Noirot C."/>
            <person name="O'Bleness M."/>
            <person name="Paule C.R."/>
            <person name="Poulain J."/>
            <person name="Prion F."/>
            <person name="Qin B."/>
            <person name="Qu C."/>
            <person name="Retzel E.F."/>
            <person name="Riddle C."/>
            <person name="Sallet E."/>
            <person name="Samain S."/>
            <person name="Samson N."/>
            <person name="Sanders I."/>
            <person name="Saurat O."/>
            <person name="Scarpelli C."/>
            <person name="Schiex T."/>
            <person name="Segurens B."/>
            <person name="Severin A.J."/>
            <person name="Sherrier D.J."/>
            <person name="Shi R."/>
            <person name="Sims S."/>
            <person name="Singer S.R."/>
            <person name="Sinharoy S."/>
            <person name="Sterck L."/>
            <person name="Viollet A."/>
            <person name="Wang B.B."/>
            <person name="Wang K."/>
            <person name="Wang M."/>
            <person name="Wang X."/>
            <person name="Warfsmann J."/>
            <person name="Weissenbach J."/>
            <person name="White D.D."/>
            <person name="White J.D."/>
            <person name="Wiley G.B."/>
            <person name="Wincker P."/>
            <person name="Xing Y."/>
            <person name="Yang L."/>
            <person name="Yao Z."/>
            <person name="Ying F."/>
            <person name="Zhai J."/>
            <person name="Zhou L."/>
            <person name="Zuber A."/>
            <person name="Denarie J."/>
            <person name="Dixon R.A."/>
            <person name="May G.D."/>
            <person name="Schwartz D.C."/>
            <person name="Rogers J."/>
            <person name="Quetier F."/>
            <person name="Town C.D."/>
            <person name="Roe B.A."/>
        </authorList>
    </citation>
    <scope>NUCLEOTIDE SEQUENCE [LARGE SCALE GENOMIC DNA]</scope>
    <source>
        <strain evidence="2">A17</strain>
        <strain evidence="3 4">cv. Jemalong A17</strain>
    </source>
</reference>
<dbReference type="InterPro" id="IPR040374">
    <property type="entry name" value="BIC"/>
</dbReference>
<dbReference type="CDD" id="cd22645">
    <property type="entry name" value="BIC1_CID"/>
    <property type="match status" value="1"/>
</dbReference>
<evidence type="ECO:0000313" key="3">
    <source>
        <dbReference type="EnsemblPlants" id="AES67071"/>
    </source>
</evidence>
<keyword evidence="4" id="KW-1185">Reference proteome</keyword>
<protein>
    <submittedName>
        <fullName evidence="2 3">Uncharacterized protein</fullName>
    </submittedName>
</protein>
<dbReference type="Proteomes" id="UP000002051">
    <property type="component" value="Chromosome 2"/>
</dbReference>
<feature type="compositionally biased region" description="Basic and acidic residues" evidence="1">
    <location>
        <begin position="55"/>
        <end position="67"/>
    </location>
</feature>
<dbReference type="GO" id="GO:0009785">
    <property type="term" value="P:blue light signaling pathway"/>
    <property type="evidence" value="ECO:0007669"/>
    <property type="project" value="InterPro"/>
</dbReference>
<evidence type="ECO:0000256" key="1">
    <source>
        <dbReference type="SAM" id="MobiDB-lite"/>
    </source>
</evidence>
<proteinExistence type="predicted"/>
<feature type="region of interest" description="Disordered" evidence="1">
    <location>
        <begin position="39"/>
        <end position="67"/>
    </location>
</feature>
<evidence type="ECO:0000313" key="2">
    <source>
        <dbReference type="EMBL" id="AES67071.1"/>
    </source>
</evidence>
<name>G7ITT2_MEDTR</name>
<dbReference type="STRING" id="3880.G7ITT2"/>
<reference evidence="2 4" key="2">
    <citation type="journal article" date="2014" name="BMC Genomics">
        <title>An improved genome release (version Mt4.0) for the model legume Medicago truncatula.</title>
        <authorList>
            <person name="Tang H."/>
            <person name="Krishnakumar V."/>
            <person name="Bidwell S."/>
            <person name="Rosen B."/>
            <person name="Chan A."/>
            <person name="Zhou S."/>
            <person name="Gentzbittel L."/>
            <person name="Childs K.L."/>
            <person name="Yandell M."/>
            <person name="Gundlach H."/>
            <person name="Mayer K.F."/>
            <person name="Schwartz D.C."/>
            <person name="Town C.D."/>
        </authorList>
    </citation>
    <scope>GENOME REANNOTATION</scope>
    <source>
        <strain evidence="3 4">cv. Jemalong A17</strain>
    </source>
</reference>
<gene>
    <name evidence="2" type="ordered locus">MTR_2g086480</name>
</gene>
<dbReference type="EnsemblPlants" id="AES67071">
    <property type="protein sequence ID" value="AES67071"/>
    <property type="gene ID" value="MTR_2g086480"/>
</dbReference>
<accession>G7ITT2</accession>
<dbReference type="HOGENOM" id="CLU_913278_0_0_1"/>
<dbReference type="PANTHER" id="PTHR34207">
    <property type="entry name" value="PROTEIN BIC1"/>
    <property type="match status" value="1"/>
</dbReference>
<dbReference type="EMBL" id="CM001218">
    <property type="protein sequence ID" value="AES67071.1"/>
    <property type="molecule type" value="Genomic_DNA"/>
</dbReference>
<dbReference type="AlphaFoldDB" id="G7ITT2"/>
<dbReference type="PaxDb" id="3880-AES67071"/>